<organism evidence="1 2">
    <name type="scientific">Anabaena azotica FACHB-119</name>
    <dbReference type="NCBI Taxonomy" id="947527"/>
    <lineage>
        <taxon>Bacteria</taxon>
        <taxon>Bacillati</taxon>
        <taxon>Cyanobacteriota</taxon>
        <taxon>Cyanophyceae</taxon>
        <taxon>Nostocales</taxon>
        <taxon>Nostocaceae</taxon>
        <taxon>Anabaena</taxon>
        <taxon>Anabaena azotica</taxon>
    </lineage>
</organism>
<evidence type="ECO:0008006" key="3">
    <source>
        <dbReference type="Google" id="ProtNLM"/>
    </source>
</evidence>
<sequence length="74" mass="8613">MRSTLALSQPLERISVEMVFRSLYYFAAAVFRGETNDVVDYLVSHYKLFGLLKAERKRHRQIHSRSALVWADAP</sequence>
<dbReference type="Proteomes" id="UP000661112">
    <property type="component" value="Unassembled WGS sequence"/>
</dbReference>
<protein>
    <recommendedName>
        <fullName evidence="3">Transposase</fullName>
    </recommendedName>
</protein>
<evidence type="ECO:0000313" key="2">
    <source>
        <dbReference type="Proteomes" id="UP000661112"/>
    </source>
</evidence>
<comment type="caution">
    <text evidence="1">The sequence shown here is derived from an EMBL/GenBank/DDBJ whole genome shotgun (WGS) entry which is preliminary data.</text>
</comment>
<reference evidence="1 2" key="1">
    <citation type="journal article" date="2020" name="ISME J.">
        <title>Comparative genomics reveals insights into cyanobacterial evolution and habitat adaptation.</title>
        <authorList>
            <person name="Chen M.Y."/>
            <person name="Teng W.K."/>
            <person name="Zhao L."/>
            <person name="Hu C.X."/>
            <person name="Zhou Y.K."/>
            <person name="Han B.P."/>
            <person name="Song L.R."/>
            <person name="Shu W.S."/>
        </authorList>
    </citation>
    <scope>NUCLEOTIDE SEQUENCE [LARGE SCALE GENOMIC DNA]</scope>
    <source>
        <strain evidence="1 2">FACHB-119</strain>
    </source>
</reference>
<gene>
    <name evidence="1" type="ORF">H6G83_02435</name>
</gene>
<keyword evidence="2" id="KW-1185">Reference proteome</keyword>
<dbReference type="EMBL" id="JACJSG010000002">
    <property type="protein sequence ID" value="MBD2499483.1"/>
    <property type="molecule type" value="Genomic_DNA"/>
</dbReference>
<evidence type="ECO:0000313" key="1">
    <source>
        <dbReference type="EMBL" id="MBD2499483.1"/>
    </source>
</evidence>
<name>A0ABR8CZ96_9NOST</name>
<accession>A0ABR8CZ96</accession>
<proteinExistence type="predicted"/>